<comment type="caution">
    <text evidence="2">The sequence shown here is derived from an EMBL/GenBank/DDBJ whole genome shotgun (WGS) entry which is preliminary data.</text>
</comment>
<name>A0ABR7CLT4_9BACT</name>
<proteinExistence type="predicted"/>
<keyword evidence="3" id="KW-1185">Reference proteome</keyword>
<dbReference type="PROSITE" id="PS51257">
    <property type="entry name" value="PROKAR_LIPOPROTEIN"/>
    <property type="match status" value="1"/>
</dbReference>
<dbReference type="Proteomes" id="UP000636891">
    <property type="component" value="Unassembled WGS sequence"/>
</dbReference>
<dbReference type="EMBL" id="JACOOK010000003">
    <property type="protein sequence ID" value="MBC5616621.1"/>
    <property type="molecule type" value="Genomic_DNA"/>
</dbReference>
<accession>A0ABR7CLT4</accession>
<evidence type="ECO:0000313" key="3">
    <source>
        <dbReference type="Proteomes" id="UP000636891"/>
    </source>
</evidence>
<evidence type="ECO:0000313" key="2">
    <source>
        <dbReference type="EMBL" id="MBC5616621.1"/>
    </source>
</evidence>
<protein>
    <recommendedName>
        <fullName evidence="4">Major fimbrial subunit protein N-terminal domain-containing protein</fullName>
    </recommendedName>
</protein>
<reference evidence="2 3" key="1">
    <citation type="submission" date="2020-08" db="EMBL/GenBank/DDBJ databases">
        <title>Genome public.</title>
        <authorList>
            <person name="Liu C."/>
            <person name="Sun Q."/>
        </authorList>
    </citation>
    <scope>NUCLEOTIDE SEQUENCE [LARGE SCALE GENOMIC DNA]</scope>
    <source>
        <strain evidence="2 3">New-7</strain>
    </source>
</reference>
<feature type="chain" id="PRO_5045087282" description="Major fimbrial subunit protein N-terminal domain-containing protein" evidence="1">
    <location>
        <begin position="24"/>
        <end position="754"/>
    </location>
</feature>
<dbReference type="RefSeq" id="WP_118655731.1">
    <property type="nucleotide sequence ID" value="NZ_JACOOK010000003.1"/>
</dbReference>
<organism evidence="2 3">
    <name type="scientific">Alistipes hominis</name>
    <dbReference type="NCBI Taxonomy" id="2763015"/>
    <lineage>
        <taxon>Bacteria</taxon>
        <taxon>Pseudomonadati</taxon>
        <taxon>Bacteroidota</taxon>
        <taxon>Bacteroidia</taxon>
        <taxon>Bacteroidales</taxon>
        <taxon>Rikenellaceae</taxon>
        <taxon>Alistipes</taxon>
    </lineage>
</organism>
<keyword evidence="1" id="KW-0732">Signal</keyword>
<evidence type="ECO:0000256" key="1">
    <source>
        <dbReference type="SAM" id="SignalP"/>
    </source>
</evidence>
<feature type="signal peptide" evidence="1">
    <location>
        <begin position="1"/>
        <end position="23"/>
    </location>
</feature>
<sequence>MKTRFYKLSLPFLLIAVLASCMKSETEPVSMPVSGEADLEFSYSVPDYTVVRTKSAESTVNDISLLQFDADGRFLGRSVASDLQGGTFKAKVSGSTRIVHFIANYDWNAFDERGSLGKDERTLVPDLESDTWVLWDRKTVDNFNAPPQVRLLRNQAKVTVEIDQNLLDLMAQGQREQFTVEGFALYNYATRGTIAPFSPGIAEPFEWSADRATVPADAGMCADKPTTLDLEPKYMFESDNGYNDETFVILHAGGDYKKYYKIELIDSELNLYPIVRNTHFRIRIMDYIPGNIGSGSVESAIDAPPINNIYAEIIKESPEISDGSDRLTVNPIVNILTNPGDGSATQRLELDVKYEKSNVVTNGDIRNPLVLSDEEGILSNLYVDRGSGKVYADVRVVDDGFKKAEIRISAGALSRIVTVISCEKFTFDPVGMPSGVSRGDSKTLTFDISDDIPAAYFPLRCVITARNLEPTNASRNSLQIESNPDGSISYIYMATGAGQQTVDFQNSRDHGGELVTIENPIFKTAYVGPALTLVSINGHHSAYLQNCVGYGIGQEALITFYMSEDAFARQDLVLFYTPSLAPSDMTGFSDDGGGYYYYTPAKPGLQTVSFKVTAIDLEEATTTRMVQLYHDDPNVYTTLTYEYYLVSTEFLRRQFKRANHATNLGNGKELYVVSAFALRHDNHDPNNQGKTGKIEAEEIGSGLAHGWRQWYMIPGTRLDHLMLFEIHESSDRRATRTLKRIMREPSSTITLRAE</sequence>
<evidence type="ECO:0008006" key="4">
    <source>
        <dbReference type="Google" id="ProtNLM"/>
    </source>
</evidence>
<gene>
    <name evidence="2" type="ORF">H8S08_06255</name>
</gene>